<reference evidence="1 2" key="1">
    <citation type="submission" date="2023-07" db="EMBL/GenBank/DDBJ databases">
        <title>Genomic Encyclopedia of Type Strains, Phase IV (KMG-IV): sequencing the most valuable type-strain genomes for metagenomic binning, comparative biology and taxonomic classification.</title>
        <authorList>
            <person name="Goeker M."/>
        </authorList>
    </citation>
    <scope>NUCLEOTIDE SEQUENCE [LARGE SCALE GENOMIC DNA]</scope>
    <source>
        <strain evidence="1 2">DSM 19598</strain>
    </source>
</reference>
<proteinExistence type="predicted"/>
<comment type="caution">
    <text evidence="1">The sequence shown here is derived from an EMBL/GenBank/DDBJ whole genome shotgun (WGS) entry which is preliminary data.</text>
</comment>
<organism evidence="1 2">
    <name type="scientific">Mesobacillus stamsii</name>
    <dbReference type="NCBI Taxonomy" id="225347"/>
    <lineage>
        <taxon>Bacteria</taxon>
        <taxon>Bacillati</taxon>
        <taxon>Bacillota</taxon>
        <taxon>Bacilli</taxon>
        <taxon>Bacillales</taxon>
        <taxon>Bacillaceae</taxon>
        <taxon>Mesobacillus</taxon>
    </lineage>
</organism>
<accession>A0ABU0FXZ5</accession>
<dbReference type="RefSeq" id="WP_307191990.1">
    <property type="nucleotide sequence ID" value="NZ_JAUSUN010000013.1"/>
</dbReference>
<gene>
    <name evidence="1" type="ORF">J2S25_002411</name>
</gene>
<evidence type="ECO:0000313" key="2">
    <source>
        <dbReference type="Proteomes" id="UP001242313"/>
    </source>
</evidence>
<name>A0ABU0FXZ5_9BACI</name>
<sequence>MTKNKYFVYWCKDCDIDFLFRAIKKKNFKAHCPVCGDFIHTELVKHLWTDKHYVYHKQYSLEEDDILIECRNRKMPVAEIMKILDGRTDKSIYSRIRQLKDKGRIAR</sequence>
<protein>
    <submittedName>
        <fullName evidence="1">Zn-ribbon and HTH transcriptional regulator</fullName>
    </submittedName>
</protein>
<evidence type="ECO:0000313" key="1">
    <source>
        <dbReference type="EMBL" id="MDQ0414204.1"/>
    </source>
</evidence>
<dbReference type="Proteomes" id="UP001242313">
    <property type="component" value="Unassembled WGS sequence"/>
</dbReference>
<dbReference type="EMBL" id="JAUSUN010000013">
    <property type="protein sequence ID" value="MDQ0414204.1"/>
    <property type="molecule type" value="Genomic_DNA"/>
</dbReference>
<keyword evidence="2" id="KW-1185">Reference proteome</keyword>